<dbReference type="EMBL" id="CAJNOU010000879">
    <property type="protein sequence ID" value="CAF1107606.1"/>
    <property type="molecule type" value="Genomic_DNA"/>
</dbReference>
<protein>
    <submittedName>
        <fullName evidence="2">Uncharacterized protein</fullName>
    </submittedName>
</protein>
<sequence length="82" mass="9571">MISSLHRNSIVRRLVTKHIKKIKMNELTDNDELYGIICQHDHADELDTRLNSLSNVDEILMFLHLRDEQCLTLLGLVQKLCD</sequence>
<gene>
    <name evidence="2" type="ORF">FNK824_LOCUS1991</name>
    <name evidence="1" type="ORF">SEV965_LOCUS16213</name>
</gene>
<comment type="caution">
    <text evidence="2">The sequence shown here is derived from an EMBL/GenBank/DDBJ whole genome shotgun (WGS) entry which is preliminary data.</text>
</comment>
<reference evidence="2" key="1">
    <citation type="submission" date="2021-02" db="EMBL/GenBank/DDBJ databases">
        <authorList>
            <person name="Nowell W R."/>
        </authorList>
    </citation>
    <scope>NUCLEOTIDE SEQUENCE</scope>
</reference>
<proteinExistence type="predicted"/>
<evidence type="ECO:0000313" key="3">
    <source>
        <dbReference type="Proteomes" id="UP000663874"/>
    </source>
</evidence>
<organism evidence="2 3">
    <name type="scientific">Rotaria sordida</name>
    <dbReference type="NCBI Taxonomy" id="392033"/>
    <lineage>
        <taxon>Eukaryota</taxon>
        <taxon>Metazoa</taxon>
        <taxon>Spiralia</taxon>
        <taxon>Gnathifera</taxon>
        <taxon>Rotifera</taxon>
        <taxon>Eurotatoria</taxon>
        <taxon>Bdelloidea</taxon>
        <taxon>Philodinida</taxon>
        <taxon>Philodinidae</taxon>
        <taxon>Rotaria</taxon>
    </lineage>
</organism>
<accession>A0A818L3A3</accession>
<name>A0A818L3A3_9BILA</name>
<dbReference type="Proteomes" id="UP000663874">
    <property type="component" value="Unassembled WGS sequence"/>
</dbReference>
<dbReference type="EMBL" id="CAJOBE010000113">
    <property type="protein sequence ID" value="CAF3571926.1"/>
    <property type="molecule type" value="Genomic_DNA"/>
</dbReference>
<dbReference type="Proteomes" id="UP000663889">
    <property type="component" value="Unassembled WGS sequence"/>
</dbReference>
<evidence type="ECO:0000313" key="1">
    <source>
        <dbReference type="EMBL" id="CAF1107606.1"/>
    </source>
</evidence>
<evidence type="ECO:0000313" key="2">
    <source>
        <dbReference type="EMBL" id="CAF3571926.1"/>
    </source>
</evidence>
<dbReference type="AlphaFoldDB" id="A0A818L3A3"/>